<dbReference type="AlphaFoldDB" id="A0ABD3JQR2"/>
<dbReference type="Proteomes" id="UP001634007">
    <property type="component" value="Unassembled WGS sequence"/>
</dbReference>
<dbReference type="PANTHER" id="PTHR33484:SF12">
    <property type="entry name" value="AP2_ERF DOMAIN-CONTAINING PROTEIN"/>
    <property type="match status" value="1"/>
</dbReference>
<evidence type="ECO:0000256" key="1">
    <source>
        <dbReference type="SAM" id="MobiDB-lite"/>
    </source>
</evidence>
<keyword evidence="3" id="KW-1185">Reference proteome</keyword>
<name>A0ABD3JQR2_EUCGL</name>
<gene>
    <name evidence="2" type="ORF">ACJRO7_032457</name>
</gene>
<reference evidence="2 3" key="1">
    <citation type="submission" date="2024-11" db="EMBL/GenBank/DDBJ databases">
        <title>Chromosome-level genome assembly of Eucalyptus globulus Labill. provides insights into its genome evolution.</title>
        <authorList>
            <person name="Li X."/>
        </authorList>
    </citation>
    <scope>NUCLEOTIDE SEQUENCE [LARGE SCALE GENOMIC DNA]</scope>
    <source>
        <strain evidence="2">CL2024</strain>
        <tissue evidence="2">Fresh tender leaves</tissue>
    </source>
</reference>
<accession>A0ABD3JQR2</accession>
<comment type="caution">
    <text evidence="2">The sequence shown here is derived from an EMBL/GenBank/DDBJ whole genome shotgun (WGS) entry which is preliminary data.</text>
</comment>
<dbReference type="PANTHER" id="PTHR33484">
    <property type="entry name" value="BNAC07G33360D PROTEIN"/>
    <property type="match status" value="1"/>
</dbReference>
<sequence length="104" mass="11837">MARHADRLADIGREGFDLLDRFYGGGASNRGPKKQYNAPQQYAPVPSNEKYNAPLQYATKYNAPQHHAPVPSNENIIDCKKAAEKYKGVVIMEHCKKRFVGWRF</sequence>
<dbReference type="EMBL" id="JBJKBG010000008">
    <property type="protein sequence ID" value="KAL3727717.1"/>
    <property type="molecule type" value="Genomic_DNA"/>
</dbReference>
<protein>
    <submittedName>
        <fullName evidence="2">Uncharacterized protein</fullName>
    </submittedName>
</protein>
<feature type="region of interest" description="Disordered" evidence="1">
    <location>
        <begin position="27"/>
        <end position="48"/>
    </location>
</feature>
<evidence type="ECO:0000313" key="2">
    <source>
        <dbReference type="EMBL" id="KAL3727717.1"/>
    </source>
</evidence>
<proteinExistence type="predicted"/>
<evidence type="ECO:0000313" key="3">
    <source>
        <dbReference type="Proteomes" id="UP001634007"/>
    </source>
</evidence>
<organism evidence="2 3">
    <name type="scientific">Eucalyptus globulus</name>
    <name type="common">Tasmanian blue gum</name>
    <dbReference type="NCBI Taxonomy" id="34317"/>
    <lineage>
        <taxon>Eukaryota</taxon>
        <taxon>Viridiplantae</taxon>
        <taxon>Streptophyta</taxon>
        <taxon>Embryophyta</taxon>
        <taxon>Tracheophyta</taxon>
        <taxon>Spermatophyta</taxon>
        <taxon>Magnoliopsida</taxon>
        <taxon>eudicotyledons</taxon>
        <taxon>Gunneridae</taxon>
        <taxon>Pentapetalae</taxon>
        <taxon>rosids</taxon>
        <taxon>malvids</taxon>
        <taxon>Myrtales</taxon>
        <taxon>Myrtaceae</taxon>
        <taxon>Myrtoideae</taxon>
        <taxon>Eucalypteae</taxon>
        <taxon>Eucalyptus</taxon>
    </lineage>
</organism>